<gene>
    <name evidence="5" type="ORF">AS026_32885</name>
</gene>
<organism evidence="5 6">
    <name type="scientific">Rhizobium altiplani</name>
    <dbReference type="NCBI Taxonomy" id="1864509"/>
    <lineage>
        <taxon>Bacteria</taxon>
        <taxon>Pseudomonadati</taxon>
        <taxon>Pseudomonadota</taxon>
        <taxon>Alphaproteobacteria</taxon>
        <taxon>Hyphomicrobiales</taxon>
        <taxon>Rhizobiaceae</taxon>
        <taxon>Rhizobium/Agrobacterium group</taxon>
        <taxon>Rhizobium</taxon>
    </lineage>
</organism>
<dbReference type="SMART" id="SM00895">
    <property type="entry name" value="FCD"/>
    <property type="match status" value="1"/>
</dbReference>
<dbReference type="PROSITE" id="PS50949">
    <property type="entry name" value="HTH_GNTR"/>
    <property type="match status" value="1"/>
</dbReference>
<dbReference type="Gene3D" id="1.10.10.10">
    <property type="entry name" value="Winged helix-like DNA-binding domain superfamily/Winged helix DNA-binding domain"/>
    <property type="match status" value="1"/>
</dbReference>
<keyword evidence="6" id="KW-1185">Reference proteome</keyword>
<dbReference type="InterPro" id="IPR000524">
    <property type="entry name" value="Tscrpt_reg_HTH_GntR"/>
</dbReference>
<evidence type="ECO:0000313" key="5">
    <source>
        <dbReference type="EMBL" id="KWV57001.1"/>
    </source>
</evidence>
<dbReference type="InterPro" id="IPR011711">
    <property type="entry name" value="GntR_C"/>
</dbReference>
<proteinExistence type="predicted"/>
<evidence type="ECO:0000313" key="6">
    <source>
        <dbReference type="Proteomes" id="UP000068164"/>
    </source>
</evidence>
<dbReference type="PANTHER" id="PTHR43537">
    <property type="entry name" value="TRANSCRIPTIONAL REGULATOR, GNTR FAMILY"/>
    <property type="match status" value="1"/>
</dbReference>
<dbReference type="SUPFAM" id="SSF46785">
    <property type="entry name" value="Winged helix' DNA-binding domain"/>
    <property type="match status" value="1"/>
</dbReference>
<sequence>MTKGKISEIGVRREAADETVAESSYRQIRADIIFGRLAPGLKLKLENLKSAYETSVSTLREILNRLTSEGLVVAEGQRGFEVARVSVADLKEVAALRLLLEEHALEQSFEQGDVEWEARLVSAHYKLARMEEVMASGDSSRAEDWKRYDWEFHQALISACGSRLLMETHSAVFDKYLRYQMVALSYRGRVAEQEHRQLLEAALQRDSKTAKKILQRHIQGGVEHALEKGSLSALPSQT</sequence>
<evidence type="ECO:0000256" key="3">
    <source>
        <dbReference type="ARBA" id="ARBA00023163"/>
    </source>
</evidence>
<dbReference type="InterPro" id="IPR036388">
    <property type="entry name" value="WH-like_DNA-bd_sf"/>
</dbReference>
<name>A0A109JXR6_9HYPH</name>
<evidence type="ECO:0000256" key="2">
    <source>
        <dbReference type="ARBA" id="ARBA00023125"/>
    </source>
</evidence>
<dbReference type="GO" id="GO:0003677">
    <property type="term" value="F:DNA binding"/>
    <property type="evidence" value="ECO:0007669"/>
    <property type="project" value="UniProtKB-KW"/>
</dbReference>
<evidence type="ECO:0000259" key="4">
    <source>
        <dbReference type="PROSITE" id="PS50949"/>
    </source>
</evidence>
<protein>
    <submittedName>
        <fullName evidence="5">GntR family transcriptional regulator</fullName>
    </submittedName>
</protein>
<dbReference type="Proteomes" id="UP000068164">
    <property type="component" value="Unassembled WGS sequence"/>
</dbReference>
<dbReference type="Pfam" id="PF07729">
    <property type="entry name" value="FCD"/>
    <property type="match status" value="1"/>
</dbReference>
<dbReference type="InterPro" id="IPR036390">
    <property type="entry name" value="WH_DNA-bd_sf"/>
</dbReference>
<keyword evidence="1" id="KW-0805">Transcription regulation</keyword>
<comment type="caution">
    <text evidence="5">The sequence shown here is derived from an EMBL/GenBank/DDBJ whole genome shotgun (WGS) entry which is preliminary data.</text>
</comment>
<keyword evidence="3" id="KW-0804">Transcription</keyword>
<dbReference type="EMBL" id="LNCD01000033">
    <property type="protein sequence ID" value="KWV57001.1"/>
    <property type="molecule type" value="Genomic_DNA"/>
</dbReference>
<dbReference type="GO" id="GO:0003700">
    <property type="term" value="F:DNA-binding transcription factor activity"/>
    <property type="evidence" value="ECO:0007669"/>
    <property type="project" value="InterPro"/>
</dbReference>
<dbReference type="Gene3D" id="1.20.120.530">
    <property type="entry name" value="GntR ligand-binding domain-like"/>
    <property type="match status" value="1"/>
</dbReference>
<dbReference type="SMART" id="SM00345">
    <property type="entry name" value="HTH_GNTR"/>
    <property type="match status" value="1"/>
</dbReference>
<reference evidence="5 6" key="1">
    <citation type="submission" date="2015-11" db="EMBL/GenBank/DDBJ databases">
        <title>Draft Genome Sequence of the Strain BR 10423 (Rhizobium sp.) isolated from nodules of Mimosa pudica.</title>
        <authorList>
            <person name="Barauna A.C."/>
            <person name="Zilli J.E."/>
            <person name="Simoes-Araujo J.L."/>
            <person name="Reis V.M."/>
            <person name="James E.K."/>
            <person name="Reis F.B.Jr."/>
            <person name="Rouws L.F."/>
            <person name="Passos S.R."/>
            <person name="Gois S.R."/>
        </authorList>
    </citation>
    <scope>NUCLEOTIDE SEQUENCE [LARGE SCALE GENOMIC DNA]</scope>
    <source>
        <strain evidence="5 6">BR10423</strain>
    </source>
</reference>
<keyword evidence="2" id="KW-0238">DNA-binding</keyword>
<dbReference type="InterPro" id="IPR008920">
    <property type="entry name" value="TF_FadR/GntR_C"/>
</dbReference>
<dbReference type="Pfam" id="PF00392">
    <property type="entry name" value="GntR"/>
    <property type="match status" value="1"/>
</dbReference>
<accession>A0A109JXR6</accession>
<dbReference type="PANTHER" id="PTHR43537:SF20">
    <property type="entry name" value="HTH-TYPE TRANSCRIPTIONAL REPRESSOR GLAR"/>
    <property type="match status" value="1"/>
</dbReference>
<dbReference type="AlphaFoldDB" id="A0A109JXR6"/>
<feature type="domain" description="HTH gntR-type" evidence="4">
    <location>
        <begin position="18"/>
        <end position="85"/>
    </location>
</feature>
<evidence type="ECO:0000256" key="1">
    <source>
        <dbReference type="ARBA" id="ARBA00023015"/>
    </source>
</evidence>
<dbReference type="SUPFAM" id="SSF48008">
    <property type="entry name" value="GntR ligand-binding domain-like"/>
    <property type="match status" value="1"/>
</dbReference>